<gene>
    <name evidence="1" type="primary">BnaC07g50130D</name>
    <name evidence="1" type="ORF">GSBRNA2T00056685001</name>
</gene>
<dbReference type="Proteomes" id="UP000028999">
    <property type="component" value="Unassembled WGS sequence"/>
</dbReference>
<dbReference type="Gramene" id="CDY66842">
    <property type="protein sequence ID" value="CDY66842"/>
    <property type="gene ID" value="GSBRNA2T00056685001"/>
</dbReference>
<dbReference type="AlphaFoldDB" id="A0A078JNB6"/>
<name>A0A078JNB6_BRANA</name>
<sequence length="121" mass="13598">MVVESSPPSATDFAFSTINVLGKPVHFDAIGEVDIYKHEPWDLEGNEALLLCVLENDRCSLCFSCLVISRVGVVICSEIMVSTIFFWYIPSPHRDEDDQERNVVSLKAYIISSKVVTEEEL</sequence>
<accession>A0A078JNB6</accession>
<reference evidence="1 2" key="1">
    <citation type="journal article" date="2014" name="Science">
        <title>Plant genetics. Early allopolyploid evolution in the post-Neolithic Brassica napus oilseed genome.</title>
        <authorList>
            <person name="Chalhoub B."/>
            <person name="Denoeud F."/>
            <person name="Liu S."/>
            <person name="Parkin I.A."/>
            <person name="Tang H."/>
            <person name="Wang X."/>
            <person name="Chiquet J."/>
            <person name="Belcram H."/>
            <person name="Tong C."/>
            <person name="Samans B."/>
            <person name="Correa M."/>
            <person name="Da Silva C."/>
            <person name="Just J."/>
            <person name="Falentin C."/>
            <person name="Koh C.S."/>
            <person name="Le Clainche I."/>
            <person name="Bernard M."/>
            <person name="Bento P."/>
            <person name="Noel B."/>
            <person name="Labadie K."/>
            <person name="Alberti A."/>
            <person name="Charles M."/>
            <person name="Arnaud D."/>
            <person name="Guo H."/>
            <person name="Daviaud C."/>
            <person name="Alamery S."/>
            <person name="Jabbari K."/>
            <person name="Zhao M."/>
            <person name="Edger P.P."/>
            <person name="Chelaifa H."/>
            <person name="Tack D."/>
            <person name="Lassalle G."/>
            <person name="Mestiri I."/>
            <person name="Schnel N."/>
            <person name="Le Paslier M.C."/>
            <person name="Fan G."/>
            <person name="Renault V."/>
            <person name="Bayer P.E."/>
            <person name="Golicz A.A."/>
            <person name="Manoli S."/>
            <person name="Lee T.H."/>
            <person name="Thi V.H."/>
            <person name="Chalabi S."/>
            <person name="Hu Q."/>
            <person name="Fan C."/>
            <person name="Tollenaere R."/>
            <person name="Lu Y."/>
            <person name="Battail C."/>
            <person name="Shen J."/>
            <person name="Sidebottom C.H."/>
            <person name="Wang X."/>
            <person name="Canaguier A."/>
            <person name="Chauveau A."/>
            <person name="Berard A."/>
            <person name="Deniot G."/>
            <person name="Guan M."/>
            <person name="Liu Z."/>
            <person name="Sun F."/>
            <person name="Lim Y.P."/>
            <person name="Lyons E."/>
            <person name="Town C.D."/>
            <person name="Bancroft I."/>
            <person name="Wang X."/>
            <person name="Meng J."/>
            <person name="Ma J."/>
            <person name="Pires J.C."/>
            <person name="King G.J."/>
            <person name="Brunel D."/>
            <person name="Delourme R."/>
            <person name="Renard M."/>
            <person name="Aury J.M."/>
            <person name="Adams K.L."/>
            <person name="Batley J."/>
            <person name="Snowdon R.J."/>
            <person name="Tost J."/>
            <person name="Edwards D."/>
            <person name="Zhou Y."/>
            <person name="Hua W."/>
            <person name="Sharpe A.G."/>
            <person name="Paterson A.H."/>
            <person name="Guan C."/>
            <person name="Wincker P."/>
        </authorList>
    </citation>
    <scope>NUCLEOTIDE SEQUENCE [LARGE SCALE GENOMIC DNA]</scope>
    <source>
        <strain evidence="2">cv. Darmor-bzh</strain>
    </source>
</reference>
<evidence type="ECO:0000313" key="1">
    <source>
        <dbReference type="EMBL" id="CDY66842.1"/>
    </source>
</evidence>
<dbReference type="EMBL" id="LK035515">
    <property type="protein sequence ID" value="CDY66842.1"/>
    <property type="molecule type" value="Genomic_DNA"/>
</dbReference>
<organism evidence="1 2">
    <name type="scientific">Brassica napus</name>
    <name type="common">Rape</name>
    <dbReference type="NCBI Taxonomy" id="3708"/>
    <lineage>
        <taxon>Eukaryota</taxon>
        <taxon>Viridiplantae</taxon>
        <taxon>Streptophyta</taxon>
        <taxon>Embryophyta</taxon>
        <taxon>Tracheophyta</taxon>
        <taxon>Spermatophyta</taxon>
        <taxon>Magnoliopsida</taxon>
        <taxon>eudicotyledons</taxon>
        <taxon>Gunneridae</taxon>
        <taxon>Pentapetalae</taxon>
        <taxon>rosids</taxon>
        <taxon>malvids</taxon>
        <taxon>Brassicales</taxon>
        <taxon>Brassicaceae</taxon>
        <taxon>Brassiceae</taxon>
        <taxon>Brassica</taxon>
    </lineage>
</organism>
<proteinExistence type="predicted"/>
<dbReference type="PaxDb" id="3708-A0A078JNB6"/>
<keyword evidence="2" id="KW-1185">Reference proteome</keyword>
<evidence type="ECO:0000313" key="2">
    <source>
        <dbReference type="Proteomes" id="UP000028999"/>
    </source>
</evidence>
<protein>
    <submittedName>
        <fullName evidence="1">BnaC07g50130D protein</fullName>
    </submittedName>
</protein>